<keyword evidence="2" id="KW-1003">Cell membrane</keyword>
<dbReference type="KEGG" id="acid:CBP33_04260"/>
<keyword evidence="5" id="KW-0472">Membrane</keyword>
<keyword evidence="4" id="KW-1133">Transmembrane helix</keyword>
<evidence type="ECO:0000256" key="4">
    <source>
        <dbReference type="ARBA" id="ARBA00022989"/>
    </source>
</evidence>
<sequence length="220" mass="24091">MARCLLASTPMNPPMPVASTPPPSLRHGRFEDVQALFAGTLFVAMALMLFNQAGLLVGGTAGVAFLLHYVTGISFGKLFFVVNLPFYWFAWTRMGREFTIKTFVCVALLSLLTELFPHVMHVDYLNPLFASLLGGLLLGTGCLFLARHRSSLGGATVVSLYLQSRYGMRAGKVQMIIDGTVVLLALFIVPVERVAYSVLAVLVMSGFLWISHRPGRYTAE</sequence>
<proteinExistence type="predicted"/>
<evidence type="ECO:0000256" key="3">
    <source>
        <dbReference type="ARBA" id="ARBA00022692"/>
    </source>
</evidence>
<dbReference type="GO" id="GO:0005886">
    <property type="term" value="C:plasma membrane"/>
    <property type="evidence" value="ECO:0007669"/>
    <property type="project" value="UniProtKB-SubCell"/>
</dbReference>
<evidence type="ECO:0000313" key="6">
    <source>
        <dbReference type="EMBL" id="ART51024.1"/>
    </source>
</evidence>
<dbReference type="KEGG" id="acip:CBP36_04680"/>
<dbReference type="PANTHER" id="PTHR33545:SF5">
    <property type="entry name" value="UPF0750 MEMBRANE PROTEIN YITT"/>
    <property type="match status" value="1"/>
</dbReference>
<evidence type="ECO:0000256" key="5">
    <source>
        <dbReference type="ARBA" id="ARBA00023136"/>
    </source>
</evidence>
<evidence type="ECO:0000313" key="7">
    <source>
        <dbReference type="Proteomes" id="UP000194432"/>
    </source>
</evidence>
<evidence type="ECO:0000256" key="1">
    <source>
        <dbReference type="ARBA" id="ARBA00004651"/>
    </source>
</evidence>
<dbReference type="KEGG" id="acis:CBP35_14260"/>
<comment type="subcellular location">
    <subcellularLocation>
        <location evidence="1">Cell membrane</location>
        <topology evidence="1">Multi-pass membrane protein</topology>
    </subcellularLocation>
</comment>
<dbReference type="PANTHER" id="PTHR33545">
    <property type="entry name" value="UPF0750 MEMBRANE PROTEIN YITT-RELATED"/>
    <property type="match status" value="1"/>
</dbReference>
<dbReference type="Proteomes" id="UP000194432">
    <property type="component" value="Chromosome 1"/>
</dbReference>
<organism evidence="6 7">
    <name type="scientific">Acidovorax carolinensis</name>
    <dbReference type="NCBI Taxonomy" id="553814"/>
    <lineage>
        <taxon>Bacteria</taxon>
        <taxon>Pseudomonadati</taxon>
        <taxon>Pseudomonadota</taxon>
        <taxon>Betaproteobacteria</taxon>
        <taxon>Burkholderiales</taxon>
        <taxon>Comamonadaceae</taxon>
        <taxon>Acidovorax</taxon>
    </lineage>
</organism>
<dbReference type="Pfam" id="PF02588">
    <property type="entry name" value="YitT_membrane"/>
    <property type="match status" value="1"/>
</dbReference>
<reference evidence="6 7" key="1">
    <citation type="submission" date="2017-05" db="EMBL/GenBank/DDBJ databases">
        <title>Polyphasic characterization of four soil-derived phenanthrene-degrading Acidovorax strains and proposal of Acidovorax phenanthrenivorans sp. nov.</title>
        <authorList>
            <person name="Singleton D.R."/>
            <person name="Lee J."/>
            <person name="Dickey A.N."/>
            <person name="Stroud A."/>
            <person name="Scholl E.H."/>
            <person name="Wright F.A."/>
            <person name="Aitken M.D."/>
        </authorList>
    </citation>
    <scope>NUCLEOTIDE SEQUENCE [LARGE SCALE GENOMIC DNA]</scope>
    <source>
        <strain evidence="6">NA3</strain>
    </source>
</reference>
<dbReference type="InterPro" id="IPR003740">
    <property type="entry name" value="YitT"/>
</dbReference>
<protein>
    <submittedName>
        <fullName evidence="6">Uncharacterized protein</fullName>
    </submittedName>
</protein>
<accession>A0A240TWK5</accession>
<gene>
    <name evidence="6" type="ORF">CBP34_04200</name>
</gene>
<dbReference type="EMBL" id="CP021361">
    <property type="protein sequence ID" value="ART51024.1"/>
    <property type="molecule type" value="Genomic_DNA"/>
</dbReference>
<dbReference type="KEGG" id="acin:CBP34_04200"/>
<evidence type="ECO:0000256" key="2">
    <source>
        <dbReference type="ARBA" id="ARBA00022475"/>
    </source>
</evidence>
<accession>A0A240U0S3</accession>
<name>A0A240U0S3_9BURK</name>
<accession>A0A240UI76</accession>
<keyword evidence="3" id="KW-0812">Transmembrane</keyword>
<dbReference type="InterPro" id="IPR051461">
    <property type="entry name" value="UPF0750_membrane"/>
</dbReference>
<keyword evidence="7" id="KW-1185">Reference proteome</keyword>
<dbReference type="AlphaFoldDB" id="A0A240U0S3"/>